<gene>
    <name evidence="1" type="ORF">MRATA1EN1_LOCUS21714</name>
</gene>
<dbReference type="Proteomes" id="UP001176941">
    <property type="component" value="Chromosome 33"/>
</dbReference>
<protein>
    <submittedName>
        <fullName evidence="1">Uncharacterized protein</fullName>
    </submittedName>
</protein>
<reference evidence="1" key="1">
    <citation type="submission" date="2023-04" db="EMBL/GenBank/DDBJ databases">
        <authorList>
            <consortium name="ELIXIR-Norway"/>
        </authorList>
    </citation>
    <scope>NUCLEOTIDE SEQUENCE [LARGE SCALE GENOMIC DNA]</scope>
</reference>
<sequence>MLMLTQHEFAPTHSCNPGVQERLHFGTHQHPTAASPHLTATSDVAVTLPLNQHPGGPTMAPVWLCDHTVA</sequence>
<evidence type="ECO:0000313" key="1">
    <source>
        <dbReference type="EMBL" id="CAI9172752.1"/>
    </source>
</evidence>
<keyword evidence="2" id="KW-1185">Reference proteome</keyword>
<organism evidence="1 2">
    <name type="scientific">Rangifer tarandus platyrhynchus</name>
    <name type="common">Svalbard reindeer</name>
    <dbReference type="NCBI Taxonomy" id="3082113"/>
    <lineage>
        <taxon>Eukaryota</taxon>
        <taxon>Metazoa</taxon>
        <taxon>Chordata</taxon>
        <taxon>Craniata</taxon>
        <taxon>Vertebrata</taxon>
        <taxon>Euteleostomi</taxon>
        <taxon>Mammalia</taxon>
        <taxon>Eutheria</taxon>
        <taxon>Laurasiatheria</taxon>
        <taxon>Artiodactyla</taxon>
        <taxon>Ruminantia</taxon>
        <taxon>Pecora</taxon>
        <taxon>Cervidae</taxon>
        <taxon>Odocoileinae</taxon>
        <taxon>Rangifer</taxon>
    </lineage>
</organism>
<evidence type="ECO:0000313" key="2">
    <source>
        <dbReference type="Proteomes" id="UP001176941"/>
    </source>
</evidence>
<dbReference type="EMBL" id="OX459969">
    <property type="protein sequence ID" value="CAI9172752.1"/>
    <property type="molecule type" value="Genomic_DNA"/>
</dbReference>
<proteinExistence type="predicted"/>
<accession>A0ABN8ZJ09</accession>
<name>A0ABN8ZJ09_RANTA</name>